<reference evidence="1 2" key="1">
    <citation type="submission" date="2018-08" db="EMBL/GenBank/DDBJ databases">
        <authorList>
            <person name="Laetsch R D."/>
            <person name="Stevens L."/>
            <person name="Kumar S."/>
            <person name="Blaxter L. M."/>
        </authorList>
    </citation>
    <scope>NUCLEOTIDE SEQUENCE [LARGE SCALE GENOMIC DNA]</scope>
</reference>
<gene>
    <name evidence="1" type="ORF">NLS_LOCUS5657</name>
</gene>
<evidence type="ECO:0000313" key="2">
    <source>
        <dbReference type="Proteomes" id="UP000277928"/>
    </source>
</evidence>
<evidence type="ECO:0000313" key="1">
    <source>
        <dbReference type="EMBL" id="VDK82241.1"/>
    </source>
</evidence>
<sequence length="91" mass="10273">MQSNERSAIVNDEFIVRNANLEDENFRCHLHSKDQVGRVGPRAVDIADDVRDDQSEKLHIVQDHSDNMVCFRFSSSIQKLIDGNCSTAVKG</sequence>
<dbReference type="EMBL" id="UYRX01000438">
    <property type="protein sequence ID" value="VDK82241.1"/>
    <property type="molecule type" value="Genomic_DNA"/>
</dbReference>
<keyword evidence="2" id="KW-1185">Reference proteome</keyword>
<protein>
    <submittedName>
        <fullName evidence="1">Uncharacterized protein</fullName>
    </submittedName>
</protein>
<accession>A0A3P6UXI0</accession>
<dbReference type="AlphaFoldDB" id="A0A3P6UXI0"/>
<proteinExistence type="predicted"/>
<dbReference type="Proteomes" id="UP000277928">
    <property type="component" value="Unassembled WGS sequence"/>
</dbReference>
<name>A0A3P6UXI0_LITSI</name>
<organism evidence="1 2">
    <name type="scientific">Litomosoides sigmodontis</name>
    <name type="common">Filarial nematode worm</name>
    <dbReference type="NCBI Taxonomy" id="42156"/>
    <lineage>
        <taxon>Eukaryota</taxon>
        <taxon>Metazoa</taxon>
        <taxon>Ecdysozoa</taxon>
        <taxon>Nematoda</taxon>
        <taxon>Chromadorea</taxon>
        <taxon>Rhabditida</taxon>
        <taxon>Spirurina</taxon>
        <taxon>Spiruromorpha</taxon>
        <taxon>Filarioidea</taxon>
        <taxon>Onchocercidae</taxon>
        <taxon>Litomosoides</taxon>
    </lineage>
</organism>